<comment type="subcellular location">
    <subcellularLocation>
        <location evidence="1 7">Cell membrane</location>
        <topology evidence="1 7">Multi-pass membrane protein</topology>
    </subcellularLocation>
</comment>
<dbReference type="AlphaFoldDB" id="D7WCG4"/>
<evidence type="ECO:0000256" key="6">
    <source>
        <dbReference type="ARBA" id="ARBA00023136"/>
    </source>
</evidence>
<feature type="domain" description="ABC transmembrane type-1" evidence="9">
    <location>
        <begin position="107"/>
        <end position="299"/>
    </location>
</feature>
<feature type="transmembrane region" description="Helical" evidence="7">
    <location>
        <begin position="278"/>
        <end position="299"/>
    </location>
</feature>
<keyword evidence="3" id="KW-1003">Cell membrane</keyword>
<evidence type="ECO:0000256" key="1">
    <source>
        <dbReference type="ARBA" id="ARBA00004651"/>
    </source>
</evidence>
<accession>D7WCG4</accession>
<comment type="caution">
    <text evidence="10">The sequence shown here is derived from an EMBL/GenBank/DDBJ whole genome shotgun (WGS) entry which is preliminary data.</text>
</comment>
<dbReference type="PANTHER" id="PTHR43744:SF8">
    <property type="entry name" value="SN-GLYCEROL-3-PHOSPHATE TRANSPORT SYSTEM PERMEASE PROTEIN UGPE"/>
    <property type="match status" value="1"/>
</dbReference>
<evidence type="ECO:0000256" key="4">
    <source>
        <dbReference type="ARBA" id="ARBA00022692"/>
    </source>
</evidence>
<dbReference type="GO" id="GO:0055085">
    <property type="term" value="P:transmembrane transport"/>
    <property type="evidence" value="ECO:0007669"/>
    <property type="project" value="InterPro"/>
</dbReference>
<evidence type="ECO:0000256" key="8">
    <source>
        <dbReference type="SAM" id="MobiDB-lite"/>
    </source>
</evidence>
<evidence type="ECO:0000256" key="2">
    <source>
        <dbReference type="ARBA" id="ARBA00022448"/>
    </source>
</evidence>
<reference evidence="10" key="1">
    <citation type="submission" date="2010-06" db="EMBL/GenBank/DDBJ databases">
        <authorList>
            <person name="Muzny D."/>
            <person name="Qin X."/>
            <person name="Buhay C."/>
            <person name="Dugan-Rocha S."/>
            <person name="Ding Y."/>
            <person name="Chen G."/>
            <person name="Hawes A."/>
            <person name="Holder M."/>
            <person name="Jhangiani S."/>
            <person name="Johnson A."/>
            <person name="Khan Z."/>
            <person name="Li Z."/>
            <person name="Liu W."/>
            <person name="Liu X."/>
            <person name="Perez L."/>
            <person name="Shen H."/>
            <person name="Wang Q."/>
            <person name="Watt J."/>
            <person name="Xi L."/>
            <person name="Xin Y."/>
            <person name="Zhou J."/>
            <person name="Deng J."/>
            <person name="Jiang H."/>
            <person name="Liu Y."/>
            <person name="Qu J."/>
            <person name="Song X.-Z."/>
            <person name="Zhang L."/>
            <person name="Villasana D."/>
            <person name="Johnson A."/>
            <person name="Liu J."/>
            <person name="Liyanage D."/>
            <person name="Lorensuhewa L."/>
            <person name="Robinson T."/>
            <person name="Song A."/>
            <person name="Song B.-B."/>
            <person name="Dinh H."/>
            <person name="Thornton R."/>
            <person name="Coyle M."/>
            <person name="Francisco L."/>
            <person name="Jackson L."/>
            <person name="Javaid M."/>
            <person name="Korchina V."/>
            <person name="Kovar C."/>
            <person name="Mata R."/>
            <person name="Mathew T."/>
            <person name="Ngo R."/>
            <person name="Nguyen L."/>
            <person name="Nguyen N."/>
            <person name="Okwuonu G."/>
            <person name="Ongeri F."/>
            <person name="Pham C."/>
            <person name="Simmons D."/>
            <person name="Wilczek-Boney K."/>
            <person name="Hale W."/>
            <person name="Jakkamsetti A."/>
            <person name="Pham P."/>
            <person name="Ruth R."/>
            <person name="San Lucas F."/>
            <person name="Warren J."/>
            <person name="Zhang J."/>
            <person name="Zhao Z."/>
            <person name="Zhou C."/>
            <person name="Zhu D."/>
            <person name="Lee S."/>
            <person name="Bess C."/>
            <person name="Blankenburg K."/>
            <person name="Forbes L."/>
            <person name="Fu Q."/>
            <person name="Gubbala S."/>
            <person name="Hirani K."/>
            <person name="Jayaseelan J.C."/>
            <person name="Lara F."/>
            <person name="Munidasa M."/>
            <person name="Palculict T."/>
            <person name="Patil S."/>
            <person name="Pu L.-L."/>
            <person name="Saada N."/>
            <person name="Tang L."/>
            <person name="Weissenberger G."/>
            <person name="Zhu Y."/>
            <person name="Hemphill L."/>
            <person name="Shang Y."/>
            <person name="Youmans B."/>
            <person name="Ayvaz T."/>
            <person name="Ross M."/>
            <person name="Santibanez J."/>
            <person name="Aqrawi P."/>
            <person name="Gross S."/>
            <person name="Joshi V."/>
            <person name="Fowler G."/>
            <person name="Nazareth L."/>
            <person name="Reid J."/>
            <person name="Worley K."/>
            <person name="Petrosino J."/>
            <person name="Highlander S."/>
            <person name="Gibbs R."/>
        </authorList>
    </citation>
    <scope>NUCLEOTIDE SEQUENCE [LARGE SCALE GENOMIC DNA]</scope>
    <source>
        <strain evidence="10">ATCC 33030</strain>
    </source>
</reference>
<evidence type="ECO:0000256" key="5">
    <source>
        <dbReference type="ARBA" id="ARBA00022989"/>
    </source>
</evidence>
<feature type="transmembrane region" description="Helical" evidence="7">
    <location>
        <begin position="103"/>
        <end position="131"/>
    </location>
</feature>
<dbReference type="GO" id="GO:0005886">
    <property type="term" value="C:plasma membrane"/>
    <property type="evidence" value="ECO:0007669"/>
    <property type="project" value="UniProtKB-SubCell"/>
</dbReference>
<feature type="transmembrane region" description="Helical" evidence="7">
    <location>
        <begin position="143"/>
        <end position="166"/>
    </location>
</feature>
<protein>
    <submittedName>
        <fullName evidence="10">ABC transporter, permease protein</fullName>
    </submittedName>
</protein>
<keyword evidence="11" id="KW-1185">Reference proteome</keyword>
<dbReference type="EMBL" id="ACLJ02000003">
    <property type="protein sequence ID" value="EFK53845.1"/>
    <property type="molecule type" value="Genomic_DNA"/>
</dbReference>
<gene>
    <name evidence="10" type="ORF">HMPREF0291_11502</name>
</gene>
<proteinExistence type="inferred from homology"/>
<feature type="transmembrane region" description="Helical" evidence="7">
    <location>
        <begin position="178"/>
        <end position="197"/>
    </location>
</feature>
<keyword evidence="4 7" id="KW-0812">Transmembrane</keyword>
<dbReference type="Proteomes" id="UP000004208">
    <property type="component" value="Unassembled WGS sequence"/>
</dbReference>
<dbReference type="PANTHER" id="PTHR43744">
    <property type="entry name" value="ABC TRANSPORTER PERMEASE PROTEIN MG189-RELATED-RELATED"/>
    <property type="match status" value="1"/>
</dbReference>
<keyword evidence="6 7" id="KW-0472">Membrane</keyword>
<dbReference type="CDD" id="cd06261">
    <property type="entry name" value="TM_PBP2"/>
    <property type="match status" value="1"/>
</dbReference>
<dbReference type="InterPro" id="IPR035906">
    <property type="entry name" value="MetI-like_sf"/>
</dbReference>
<dbReference type="PROSITE" id="PS50928">
    <property type="entry name" value="ABC_TM1"/>
    <property type="match status" value="1"/>
</dbReference>
<dbReference type="SUPFAM" id="SSF161098">
    <property type="entry name" value="MetI-like"/>
    <property type="match status" value="1"/>
</dbReference>
<comment type="similarity">
    <text evidence="7">Belongs to the binding-protein-dependent transport system permease family.</text>
</comment>
<dbReference type="InterPro" id="IPR000515">
    <property type="entry name" value="MetI-like"/>
</dbReference>
<evidence type="ECO:0000256" key="7">
    <source>
        <dbReference type="RuleBase" id="RU363032"/>
    </source>
</evidence>
<name>D7WCG4_9CORY</name>
<evidence type="ECO:0000313" key="11">
    <source>
        <dbReference type="Proteomes" id="UP000004208"/>
    </source>
</evidence>
<evidence type="ECO:0000313" key="10">
    <source>
        <dbReference type="EMBL" id="EFK53845.1"/>
    </source>
</evidence>
<keyword evidence="5 7" id="KW-1133">Transmembrane helix</keyword>
<dbReference type="STRING" id="585529.HMPREF0291_11502"/>
<organism evidence="10 11">
    <name type="scientific">Corynebacterium genitalium ATCC 33030</name>
    <dbReference type="NCBI Taxonomy" id="585529"/>
    <lineage>
        <taxon>Bacteria</taxon>
        <taxon>Bacillati</taxon>
        <taxon>Actinomycetota</taxon>
        <taxon>Actinomycetes</taxon>
        <taxon>Mycobacteriales</taxon>
        <taxon>Corynebacteriaceae</taxon>
        <taxon>Corynebacterium</taxon>
    </lineage>
</organism>
<evidence type="ECO:0000259" key="9">
    <source>
        <dbReference type="PROSITE" id="PS50928"/>
    </source>
</evidence>
<sequence length="314" mass="34118">MTTSINATDKAVEGETEAAGMKTPSKSNKRAAADESTVSGGAKVLIYAVLIFLTVVFLGPIFFILLNSFKDRFAISTNPFALPVGELWAGLTNYVTGVQGEGFGWAIVWSFVITISSVVVIVFFSAMTAYYITRVKTWWTNGLYYAFVFSMVIPFQMVMFPTVVIADRLGLANPLGMVVLYLGFGAGLSVFMFSGFVKSIPLEIEEAAYIDGCSPLATFFRVVLPMLKPTAITVAILNAMWIWNDYLLPYLVIGLSTPYRTIPVVIQQFIGSQGDRDLGAMMAMLVLAITPIIIFYVAAQKHIIEGVAAGAVKG</sequence>
<feature type="transmembrane region" description="Helical" evidence="7">
    <location>
        <begin position="218"/>
        <end position="241"/>
    </location>
</feature>
<dbReference type="Pfam" id="PF00528">
    <property type="entry name" value="BPD_transp_1"/>
    <property type="match status" value="1"/>
</dbReference>
<evidence type="ECO:0000256" key="3">
    <source>
        <dbReference type="ARBA" id="ARBA00022475"/>
    </source>
</evidence>
<feature type="transmembrane region" description="Helical" evidence="7">
    <location>
        <begin position="44"/>
        <end position="66"/>
    </location>
</feature>
<dbReference type="eggNOG" id="COG0395">
    <property type="taxonomic scope" value="Bacteria"/>
</dbReference>
<dbReference type="Gene3D" id="1.10.3720.10">
    <property type="entry name" value="MetI-like"/>
    <property type="match status" value="1"/>
</dbReference>
<keyword evidence="2 7" id="KW-0813">Transport</keyword>
<dbReference type="HOGENOM" id="CLU_016047_1_2_11"/>
<feature type="region of interest" description="Disordered" evidence="8">
    <location>
        <begin position="1"/>
        <end position="32"/>
    </location>
</feature>